<keyword evidence="3" id="KW-1185">Reference proteome</keyword>
<evidence type="ECO:0000313" key="2">
    <source>
        <dbReference type="EMBL" id="ROW04328.1"/>
    </source>
</evidence>
<protein>
    <submittedName>
        <fullName evidence="2">Uncharacterized protein</fullName>
    </submittedName>
</protein>
<sequence>MLKSPEYAKRLLPAIRSEANTAQCYGFVDYFQKELAQLYQHPESYAINSAEQIFDVVAKFRTTPNLSRDQAITIVSSVAGATCVNGAVITQDSCYFPVELAMRFWANLHVQIPRQSLASMLTPAETVIPWLDNTAVQSLVSSHFEKRKARQAVNLSSIDPKFSMALLVKVYDYRVRWTSNLAEHLQIDPETPRNIMVYEHKICLWNHLKTAQDGNNAPILPLPLVEEAIDTLNLLFPFGKKSTKSFLRRHGKSFHGLGKCGRATQYDIQQYHYWRKEIGDLAEVLSQQPRGRAQFILNKDGTNTLEFWTFWTAIAFGILAVIGVVTGLYSAVYAKKAFDVGMLQYELAVAQACSAPNATDLLPGFCH</sequence>
<name>A0A423WLP5_CYTCH</name>
<keyword evidence="1" id="KW-0812">Transmembrane</keyword>
<dbReference type="AlphaFoldDB" id="A0A423WLP5"/>
<evidence type="ECO:0000256" key="1">
    <source>
        <dbReference type="SAM" id="Phobius"/>
    </source>
</evidence>
<gene>
    <name evidence="2" type="ORF">VSDG_01158</name>
</gene>
<dbReference type="OrthoDB" id="5428890at2759"/>
<dbReference type="Proteomes" id="UP000284375">
    <property type="component" value="Unassembled WGS sequence"/>
</dbReference>
<comment type="caution">
    <text evidence="2">The sequence shown here is derived from an EMBL/GenBank/DDBJ whole genome shotgun (WGS) entry which is preliminary data.</text>
</comment>
<evidence type="ECO:0000313" key="3">
    <source>
        <dbReference type="Proteomes" id="UP000284375"/>
    </source>
</evidence>
<proteinExistence type="predicted"/>
<keyword evidence="1" id="KW-1133">Transmembrane helix</keyword>
<feature type="transmembrane region" description="Helical" evidence="1">
    <location>
        <begin position="308"/>
        <end position="332"/>
    </location>
</feature>
<organism evidence="2 3">
    <name type="scientific">Cytospora chrysosperma</name>
    <name type="common">Cytospora canker fungus</name>
    <name type="synonym">Sphaeria chrysosperma</name>
    <dbReference type="NCBI Taxonomy" id="252740"/>
    <lineage>
        <taxon>Eukaryota</taxon>
        <taxon>Fungi</taxon>
        <taxon>Dikarya</taxon>
        <taxon>Ascomycota</taxon>
        <taxon>Pezizomycotina</taxon>
        <taxon>Sordariomycetes</taxon>
        <taxon>Sordariomycetidae</taxon>
        <taxon>Diaporthales</taxon>
        <taxon>Cytosporaceae</taxon>
        <taxon>Cytospora</taxon>
    </lineage>
</organism>
<reference evidence="2 3" key="1">
    <citation type="submission" date="2015-09" db="EMBL/GenBank/DDBJ databases">
        <title>Host preference determinants of Valsa canker pathogens revealed by comparative genomics.</title>
        <authorList>
            <person name="Yin Z."/>
            <person name="Huang L."/>
        </authorList>
    </citation>
    <scope>NUCLEOTIDE SEQUENCE [LARGE SCALE GENOMIC DNA]</scope>
    <source>
        <strain evidence="2 3">YSFL</strain>
    </source>
</reference>
<accession>A0A423WLP5</accession>
<dbReference type="EMBL" id="LJZO01000002">
    <property type="protein sequence ID" value="ROW04328.1"/>
    <property type="molecule type" value="Genomic_DNA"/>
</dbReference>
<keyword evidence="1" id="KW-0472">Membrane</keyword>